<protein>
    <recommendedName>
        <fullName evidence="3">SGNH hydrolase-type esterase domain-containing protein</fullName>
    </recommendedName>
</protein>
<sequence length="312" mass="35742">MKRWLVFLLCAFLLTGCSVTIDPAEEQQDDEYVPETFNAWQLMQQQLAEQKEEAAQQELEEKQQQAHNPEKPIPLIEHQEGEVLHYLALGDSLTQGVGDEEDHYGWTGRLSDALIPWPMISTVELDNRGKNGRRSDQLLKLLEKGHYDKELAQAGLLSISIGGNDVMKVVKKDLFGLSSTVPFKEELLAYRERYIDILAYIREQNPTAPLIILGFYNPFTLITDEQTDFHALMEDWNNVMETMALTDVNACYIPIDDLFLTNDDLVYHTDFFHPNAEGYNNMTTRVIETLQGCDIEQMSDGSIGFERMTLRE</sequence>
<dbReference type="OrthoDB" id="252349at2"/>
<evidence type="ECO:0000256" key="2">
    <source>
        <dbReference type="SAM" id="SignalP"/>
    </source>
</evidence>
<dbReference type="RefSeq" id="WP_066542531.1">
    <property type="nucleotide sequence ID" value="NZ_MASJ01000001.1"/>
</dbReference>
<dbReference type="Gene3D" id="3.40.50.1110">
    <property type="entry name" value="SGNH hydrolase"/>
    <property type="match status" value="1"/>
</dbReference>
<reference evidence="4 5" key="1">
    <citation type="submission" date="2016-07" db="EMBL/GenBank/DDBJ databases">
        <title>Caryophanon tenue genome sequencing.</title>
        <authorList>
            <person name="Verma A."/>
            <person name="Pal Y."/>
            <person name="Krishnamurthi S."/>
        </authorList>
    </citation>
    <scope>NUCLEOTIDE SEQUENCE [LARGE SCALE GENOMIC DNA]</scope>
    <source>
        <strain evidence="4 5">DSM 14152</strain>
    </source>
</reference>
<feature type="domain" description="SGNH hydrolase-type esterase" evidence="3">
    <location>
        <begin position="88"/>
        <end position="279"/>
    </location>
</feature>
<evidence type="ECO:0000313" key="5">
    <source>
        <dbReference type="Proteomes" id="UP000093199"/>
    </source>
</evidence>
<proteinExistence type="predicted"/>
<dbReference type="SUPFAM" id="SSF52266">
    <property type="entry name" value="SGNH hydrolase"/>
    <property type="match status" value="1"/>
</dbReference>
<dbReference type="Pfam" id="PF13472">
    <property type="entry name" value="Lipase_GDSL_2"/>
    <property type="match status" value="1"/>
</dbReference>
<dbReference type="Proteomes" id="UP000093199">
    <property type="component" value="Unassembled WGS sequence"/>
</dbReference>
<organism evidence="4 5">
    <name type="scientific">Caryophanon tenue</name>
    <dbReference type="NCBI Taxonomy" id="33978"/>
    <lineage>
        <taxon>Bacteria</taxon>
        <taxon>Bacillati</taxon>
        <taxon>Bacillota</taxon>
        <taxon>Bacilli</taxon>
        <taxon>Bacillales</taxon>
        <taxon>Caryophanaceae</taxon>
        <taxon>Caryophanon</taxon>
    </lineage>
</organism>
<dbReference type="InterPro" id="IPR036514">
    <property type="entry name" value="SGNH_hydro_sf"/>
</dbReference>
<keyword evidence="2" id="KW-0732">Signal</keyword>
<evidence type="ECO:0000259" key="3">
    <source>
        <dbReference type="Pfam" id="PF13472"/>
    </source>
</evidence>
<dbReference type="PANTHER" id="PTHR30383:SF27">
    <property type="entry name" value="SPORE GERMINATION LIPASE LIPC"/>
    <property type="match status" value="1"/>
</dbReference>
<dbReference type="AlphaFoldDB" id="A0A1C0YNE2"/>
<feature type="chain" id="PRO_5038367391" description="SGNH hydrolase-type esterase domain-containing protein" evidence="2">
    <location>
        <begin position="21"/>
        <end position="312"/>
    </location>
</feature>
<dbReference type="PROSITE" id="PS51257">
    <property type="entry name" value="PROKAR_LIPOPROTEIN"/>
    <property type="match status" value="1"/>
</dbReference>
<accession>A0A1C0YNE2</accession>
<gene>
    <name evidence="4" type="ORF">A6M13_02245</name>
</gene>
<evidence type="ECO:0000313" key="4">
    <source>
        <dbReference type="EMBL" id="OCS88688.1"/>
    </source>
</evidence>
<comment type="caution">
    <text evidence="4">The sequence shown here is derived from an EMBL/GenBank/DDBJ whole genome shotgun (WGS) entry which is preliminary data.</text>
</comment>
<feature type="region of interest" description="Disordered" evidence="1">
    <location>
        <begin position="50"/>
        <end position="70"/>
    </location>
</feature>
<name>A0A1C0YNE2_9BACL</name>
<dbReference type="EMBL" id="MASJ01000001">
    <property type="protein sequence ID" value="OCS88688.1"/>
    <property type="molecule type" value="Genomic_DNA"/>
</dbReference>
<dbReference type="InterPro" id="IPR051532">
    <property type="entry name" value="Ester_Hydrolysis_Enzymes"/>
</dbReference>
<dbReference type="STRING" id="33978.A6M13_02245"/>
<dbReference type="InterPro" id="IPR013830">
    <property type="entry name" value="SGNH_hydro"/>
</dbReference>
<feature type="signal peptide" evidence="2">
    <location>
        <begin position="1"/>
        <end position="20"/>
    </location>
</feature>
<dbReference type="GO" id="GO:0004622">
    <property type="term" value="F:phosphatidylcholine lysophospholipase activity"/>
    <property type="evidence" value="ECO:0007669"/>
    <property type="project" value="TreeGrafter"/>
</dbReference>
<keyword evidence="5" id="KW-1185">Reference proteome</keyword>
<dbReference type="PANTHER" id="PTHR30383">
    <property type="entry name" value="THIOESTERASE 1/PROTEASE 1/LYSOPHOSPHOLIPASE L1"/>
    <property type="match status" value="1"/>
</dbReference>
<evidence type="ECO:0000256" key="1">
    <source>
        <dbReference type="SAM" id="MobiDB-lite"/>
    </source>
</evidence>